<protein>
    <submittedName>
        <fullName evidence="1">Uncharacterized protein</fullName>
    </submittedName>
</protein>
<dbReference type="EMBL" id="GGEC01048337">
    <property type="protein sequence ID" value="MBX28821.1"/>
    <property type="molecule type" value="Transcribed_RNA"/>
</dbReference>
<accession>A0A2P2MF15</accession>
<proteinExistence type="predicted"/>
<reference evidence="1" key="1">
    <citation type="submission" date="2018-02" db="EMBL/GenBank/DDBJ databases">
        <title>Rhizophora mucronata_Transcriptome.</title>
        <authorList>
            <person name="Meera S.P."/>
            <person name="Sreeshan A."/>
            <person name="Augustine A."/>
        </authorList>
    </citation>
    <scope>NUCLEOTIDE SEQUENCE</scope>
    <source>
        <tissue evidence="1">Leaf</tissue>
    </source>
</reference>
<dbReference type="AlphaFoldDB" id="A0A2P2MF15"/>
<sequence length="35" mass="4099">MKNLILASVWGYQLWNYMYVFCLKDSLSSICSAHL</sequence>
<name>A0A2P2MF15_RHIMU</name>
<organism evidence="1">
    <name type="scientific">Rhizophora mucronata</name>
    <name type="common">Asiatic mangrove</name>
    <dbReference type="NCBI Taxonomy" id="61149"/>
    <lineage>
        <taxon>Eukaryota</taxon>
        <taxon>Viridiplantae</taxon>
        <taxon>Streptophyta</taxon>
        <taxon>Embryophyta</taxon>
        <taxon>Tracheophyta</taxon>
        <taxon>Spermatophyta</taxon>
        <taxon>Magnoliopsida</taxon>
        <taxon>eudicotyledons</taxon>
        <taxon>Gunneridae</taxon>
        <taxon>Pentapetalae</taxon>
        <taxon>rosids</taxon>
        <taxon>fabids</taxon>
        <taxon>Malpighiales</taxon>
        <taxon>Rhizophoraceae</taxon>
        <taxon>Rhizophora</taxon>
    </lineage>
</organism>
<evidence type="ECO:0000313" key="1">
    <source>
        <dbReference type="EMBL" id="MBX28821.1"/>
    </source>
</evidence>